<dbReference type="SUPFAM" id="SSF51126">
    <property type="entry name" value="Pectin lyase-like"/>
    <property type="match status" value="2"/>
</dbReference>
<evidence type="ECO:0000313" key="3">
    <source>
        <dbReference type="Proteomes" id="UP000236724"/>
    </source>
</evidence>
<evidence type="ECO:0000259" key="1">
    <source>
        <dbReference type="SMART" id="SM00912"/>
    </source>
</evidence>
<dbReference type="InterPro" id="IPR012334">
    <property type="entry name" value="Pectin_lyas_fold"/>
</dbReference>
<accession>A0A1H6FHB1</accession>
<dbReference type="NCBIfam" id="TIGR01901">
    <property type="entry name" value="adhes_NPXG"/>
    <property type="match status" value="1"/>
</dbReference>
<dbReference type="RefSeq" id="WP_177428680.1">
    <property type="nucleotide sequence ID" value="NZ_FMSV02000556.1"/>
</dbReference>
<sequence>MNGIVVFFVKQNCFLVGFILCSGLHAEVIIDASFSNQIKALQPYQGEYAISQDLGKTVGTNLFHSFQQFNLGNTETAAFSGNANIQNVISRVTGGSPSDIRGTIRNEIAGANTYLLNPAGVMFSGNAKWDVQGSFHVSTADYLKFADDKRLYTSTEQGSQFSSAAVSAFGFIDAQIAPVSIQGHGLISTDLSRLFFDYPQIAWQTGLGVPEGYDISLLAGDIRMWQGNQTLFGLVPLVSMAAERGHLYLGAFAAKGEVSLTPTGLNTTGFSALGRVDLLDKTSLSASGQNSDIFIHAGDVNIDNSFLNAGQINFHSILGLNNSVLSEHSPLVTQLPGLNISHGQAGGNVNIQANNMYLTNGAAIYTGVSEAGQGGDIHLQVKDNIVIQGAESLISFSGLYSLAVGENADAGDAGDIKISADQLLMDNFGWIISSSLGGGDAGDIDIQVRELEMLNFSSINSSTDLRAEKNLSSQPGNIIIKAENIRLGNSSIVNFVTSDNKKSNVINIHADYLNLDNQSHINSSLAAEAHGFGGNLILDIKQHLSLDNESNIISLAEQSTCGQSGQIQINAGQLSIKHDSLISTETMGQAHAGQINIMVDGELMMDQAIINNNSELALAGAGTAGNIQIQTQNLSLLNGAHIDSSANQAQGGNINIESKQQLYLHNGHIVTDVRGGNDNSGNIEISNTESVILNRGQITAQADAGRGGNINIGSQQFMRSTDSVISASSRMGIDGKIHIKSPDTTLNPMEALDLADFTEARLLASDCQAQSGSRFVSGSLDGSPLSPEDFFD</sequence>
<dbReference type="SMART" id="SM00912">
    <property type="entry name" value="Haemagg_act"/>
    <property type="match status" value="1"/>
</dbReference>
<feature type="domain" description="Filamentous haemagglutinin FhaB/tRNA nuclease CdiA-like TPS" evidence="1">
    <location>
        <begin position="42"/>
        <end position="146"/>
    </location>
</feature>
<dbReference type="Gene3D" id="2.160.20.10">
    <property type="entry name" value="Single-stranded right-handed beta-helix, Pectin lyase-like"/>
    <property type="match status" value="2"/>
</dbReference>
<protein>
    <submittedName>
        <fullName evidence="2">Haemagglutination activity domain protein</fullName>
    </submittedName>
</protein>
<gene>
    <name evidence="2" type="ORF">MBHS_04714</name>
</gene>
<dbReference type="AlphaFoldDB" id="A0A1H6FHB1"/>
<dbReference type="InterPro" id="IPR011050">
    <property type="entry name" value="Pectin_lyase_fold/virulence"/>
</dbReference>
<dbReference type="EMBL" id="FMSV02000556">
    <property type="protein sequence ID" value="SEH08821.1"/>
    <property type="molecule type" value="Genomic_DNA"/>
</dbReference>
<keyword evidence="3" id="KW-1185">Reference proteome</keyword>
<dbReference type="InterPro" id="IPR008638">
    <property type="entry name" value="FhaB/CdiA-like_TPS"/>
</dbReference>
<reference evidence="2 3" key="1">
    <citation type="submission" date="2016-10" db="EMBL/GenBank/DDBJ databases">
        <authorList>
            <person name="de Groot N.N."/>
        </authorList>
    </citation>
    <scope>NUCLEOTIDE SEQUENCE [LARGE SCALE GENOMIC DNA]</scope>
    <source>
        <strain evidence="2">MBHS1</strain>
    </source>
</reference>
<proteinExistence type="predicted"/>
<name>A0A1H6FHB1_9GAMM</name>
<evidence type="ECO:0000313" key="2">
    <source>
        <dbReference type="EMBL" id="SEH08821.1"/>
    </source>
</evidence>
<dbReference type="Pfam" id="PF05860">
    <property type="entry name" value="TPS"/>
    <property type="match status" value="1"/>
</dbReference>
<dbReference type="Proteomes" id="UP000236724">
    <property type="component" value="Unassembled WGS sequence"/>
</dbReference>
<organism evidence="2 3">
    <name type="scientific">Candidatus Venteria ishoeyi</name>
    <dbReference type="NCBI Taxonomy" id="1899563"/>
    <lineage>
        <taxon>Bacteria</taxon>
        <taxon>Pseudomonadati</taxon>
        <taxon>Pseudomonadota</taxon>
        <taxon>Gammaproteobacteria</taxon>
        <taxon>Thiotrichales</taxon>
        <taxon>Thiotrichaceae</taxon>
        <taxon>Venteria</taxon>
    </lineage>
</organism>